<evidence type="ECO:0000256" key="1">
    <source>
        <dbReference type="SAM" id="MobiDB-lite"/>
    </source>
</evidence>
<feature type="compositionally biased region" description="Polar residues" evidence="1">
    <location>
        <begin position="582"/>
        <end position="599"/>
    </location>
</feature>
<feature type="region of interest" description="Disordered" evidence="1">
    <location>
        <begin position="31"/>
        <end position="65"/>
    </location>
</feature>
<comment type="caution">
    <text evidence="2">The sequence shown here is derived from an EMBL/GenBank/DDBJ whole genome shotgun (WGS) entry which is preliminary data.</text>
</comment>
<evidence type="ECO:0000313" key="3">
    <source>
        <dbReference type="Proteomes" id="UP000674318"/>
    </source>
</evidence>
<feature type="compositionally biased region" description="Gly residues" evidence="1">
    <location>
        <begin position="675"/>
        <end position="692"/>
    </location>
</feature>
<feature type="region of interest" description="Disordered" evidence="1">
    <location>
        <begin position="908"/>
        <end position="941"/>
    </location>
</feature>
<gene>
    <name evidence="2" type="ORF">JKF63_03839</name>
</gene>
<feature type="compositionally biased region" description="Low complexity" evidence="1">
    <location>
        <begin position="612"/>
        <end position="658"/>
    </location>
</feature>
<proteinExistence type="predicted"/>
<feature type="region of interest" description="Disordered" evidence="1">
    <location>
        <begin position="364"/>
        <end position="514"/>
    </location>
</feature>
<feature type="compositionally biased region" description="Low complexity" evidence="1">
    <location>
        <begin position="503"/>
        <end position="514"/>
    </location>
</feature>
<feature type="compositionally biased region" description="Polar residues" evidence="1">
    <location>
        <begin position="392"/>
        <end position="410"/>
    </location>
</feature>
<feature type="compositionally biased region" description="Low complexity" evidence="1">
    <location>
        <begin position="733"/>
        <end position="753"/>
    </location>
</feature>
<feature type="compositionally biased region" description="Basic and acidic residues" evidence="1">
    <location>
        <begin position="91"/>
        <end position="100"/>
    </location>
</feature>
<accession>A0A836IKW7</accession>
<feature type="compositionally biased region" description="Low complexity" evidence="1">
    <location>
        <begin position="422"/>
        <end position="447"/>
    </location>
</feature>
<feature type="compositionally biased region" description="Low complexity" evidence="1">
    <location>
        <begin position="693"/>
        <end position="709"/>
    </location>
</feature>
<keyword evidence="3" id="KW-1185">Reference proteome</keyword>
<dbReference type="OrthoDB" id="268032at2759"/>
<organism evidence="2 3">
    <name type="scientific">Porcisia hertigi</name>
    <dbReference type="NCBI Taxonomy" id="2761500"/>
    <lineage>
        <taxon>Eukaryota</taxon>
        <taxon>Discoba</taxon>
        <taxon>Euglenozoa</taxon>
        <taxon>Kinetoplastea</taxon>
        <taxon>Metakinetoplastina</taxon>
        <taxon>Trypanosomatida</taxon>
        <taxon>Trypanosomatidae</taxon>
        <taxon>Leishmaniinae</taxon>
        <taxon>Porcisia</taxon>
    </lineage>
</organism>
<feature type="compositionally biased region" description="Low complexity" evidence="1">
    <location>
        <begin position="567"/>
        <end position="581"/>
    </location>
</feature>
<dbReference type="GeneID" id="94289914"/>
<feature type="compositionally biased region" description="Basic and acidic residues" evidence="1">
    <location>
        <begin position="111"/>
        <end position="123"/>
    </location>
</feature>
<dbReference type="KEGG" id="phet:94289914"/>
<feature type="compositionally biased region" description="Polar residues" evidence="1">
    <location>
        <begin position="755"/>
        <end position="769"/>
    </location>
</feature>
<feature type="region of interest" description="Disordered" evidence="1">
    <location>
        <begin position="91"/>
        <end position="123"/>
    </location>
</feature>
<feature type="compositionally biased region" description="Low complexity" evidence="1">
    <location>
        <begin position="915"/>
        <end position="932"/>
    </location>
</feature>
<dbReference type="AlphaFoldDB" id="A0A836IKW7"/>
<evidence type="ECO:0000313" key="2">
    <source>
        <dbReference type="EMBL" id="KAG5497575.1"/>
    </source>
</evidence>
<feature type="region of interest" description="Disordered" evidence="1">
    <location>
        <begin position="733"/>
        <end position="782"/>
    </location>
</feature>
<dbReference type="EMBL" id="JAFJZO010000031">
    <property type="protein sequence ID" value="KAG5497575.1"/>
    <property type="molecule type" value="Genomic_DNA"/>
</dbReference>
<feature type="region of interest" description="Disordered" evidence="1">
    <location>
        <begin position="538"/>
        <end position="709"/>
    </location>
</feature>
<feature type="compositionally biased region" description="Low complexity" evidence="1">
    <location>
        <begin position="365"/>
        <end position="379"/>
    </location>
</feature>
<protein>
    <submittedName>
        <fullName evidence="2">Uncharacterized protein</fullName>
    </submittedName>
</protein>
<feature type="region of interest" description="Disordered" evidence="1">
    <location>
        <begin position="297"/>
        <end position="321"/>
    </location>
</feature>
<feature type="compositionally biased region" description="Polar residues" evidence="1">
    <location>
        <begin position="554"/>
        <end position="566"/>
    </location>
</feature>
<name>A0A836IKW7_9TRYP</name>
<reference evidence="2 3" key="1">
    <citation type="submission" date="2021-02" db="EMBL/GenBank/DDBJ databases">
        <title>Porcisia hertigi Genome sequencing and assembly.</title>
        <authorList>
            <person name="Almutairi H."/>
            <person name="Gatherer D."/>
        </authorList>
    </citation>
    <scope>NUCLEOTIDE SEQUENCE [LARGE SCALE GENOMIC DNA]</scope>
    <source>
        <strain evidence="2 3">C119</strain>
    </source>
</reference>
<dbReference type="Proteomes" id="UP000674318">
    <property type="component" value="Unassembled WGS sequence"/>
</dbReference>
<sequence length="941" mass="91876">MSRSQLSIDLEDFLGHQAPIPTDAFLMGIRPRAPLPRQPQRAGADADNDHSDFSSWPDPVVAPIGLSSRRRPRELLYESQEHLEAQRRALVGRPHDEDSSSSHVSVVEEAVDGKSETPTLRHNDDDTKVERLAGPLRRLESNRVQLTRQFSEAQVMERQQQELITILTNRLNDMDARFQAQVTQLSSKLEAVNVNVGERYDSIYSKVSESMNARAAEVLRLEQELKALKTSSSEELKSCRDTIIACRADVAKLEGRLEGVLSHPLPSSVAAAPLPSSTPAFKPGGFTAGLSSSPAAAAPSADAFFPPPPPSPSTLVSTGGGSEFGLSASTTMFGGFGPASFNAKAPGKPGPAPTAIAALGTTTDTANTSSSLPSATAPAFGNPFGAKAADPGTSTAPFSFGGSTNESSSAPKKLQDGLSDKSTTSTSTSAFGSASSGFPAASGATSSNGEAKPLAFGGDVTGGPRGAAAQAPPPTSTDAFSSLGKAATPSAHSSSGVTNGFGAPAAQSASPNASPFSFNTGGATAASGATGGNPFMPTAVSSSSLKPASFGGAATSQQAASPVNGGTATAASPTTATVSSSQIDNSNARVPGTGVSNTDGSGKTVFGGGGFPASSTTPTGAPAASFSFGAAPAQAPSTTPAASVSAAGSSSVSSTTPTFGSAGVGASNPFVPNPAGGGNSGGNKMGGNGGAFGSSPFPSSSAFPTAAATPASAPFSNTFGGGGAPASSGVAAPSFGGSSNGGPPSTFSFGGAPAANTQGATGAPGSSLNPPKPVGTAIGGGGFNTNPNMQAFGASAPLTSSSTNLFSGAGNTVGAGGSNTLSSGSAASSAFGSNTNNSNHSANSVFGTGTSGSGPVTSAGVVFGAVPANTSVPAFGSSSTGGGGSSQSAFGAATPAFAQPLGISPAFGGGGGSAMGRMSGPSQGTSILGSSSSRKKTSRRY</sequence>
<dbReference type="RefSeq" id="XP_067755043.1">
    <property type="nucleotide sequence ID" value="XM_067899837.1"/>
</dbReference>